<evidence type="ECO:0000313" key="3">
    <source>
        <dbReference type="EMBL" id="MBB3987758.1"/>
    </source>
</evidence>
<dbReference type="InterPro" id="IPR011033">
    <property type="entry name" value="PRC_barrel-like_sf"/>
</dbReference>
<dbReference type="SUPFAM" id="SSF50346">
    <property type="entry name" value="PRC-barrel domain"/>
    <property type="match status" value="1"/>
</dbReference>
<dbReference type="AlphaFoldDB" id="A0A7W6DRD7"/>
<dbReference type="PANTHER" id="PTHR36505">
    <property type="entry name" value="BLR1072 PROTEIN"/>
    <property type="match status" value="1"/>
</dbReference>
<feature type="domain" description="PRC-barrel" evidence="2">
    <location>
        <begin position="99"/>
        <end position="143"/>
    </location>
</feature>
<dbReference type="Gene3D" id="2.30.30.240">
    <property type="entry name" value="PRC-barrel domain"/>
    <property type="match status" value="1"/>
</dbReference>
<evidence type="ECO:0000313" key="4">
    <source>
        <dbReference type="Proteomes" id="UP000541426"/>
    </source>
</evidence>
<dbReference type="RefSeq" id="WP_183969131.1">
    <property type="nucleotide sequence ID" value="NZ_BAABBZ010000056.1"/>
</dbReference>
<gene>
    <name evidence="3" type="ORF">GGQ68_004111</name>
</gene>
<dbReference type="Proteomes" id="UP000541426">
    <property type="component" value="Unassembled WGS sequence"/>
</dbReference>
<accession>A0A7W6DRD7</accession>
<keyword evidence="1" id="KW-0732">Signal</keyword>
<evidence type="ECO:0000259" key="2">
    <source>
        <dbReference type="Pfam" id="PF05239"/>
    </source>
</evidence>
<dbReference type="Pfam" id="PF05239">
    <property type="entry name" value="PRC"/>
    <property type="match status" value="1"/>
</dbReference>
<dbReference type="PANTHER" id="PTHR36505:SF1">
    <property type="entry name" value="BLR1072 PROTEIN"/>
    <property type="match status" value="1"/>
</dbReference>
<feature type="signal peptide" evidence="1">
    <location>
        <begin position="1"/>
        <end position="20"/>
    </location>
</feature>
<reference evidence="3 4" key="1">
    <citation type="submission" date="2020-08" db="EMBL/GenBank/DDBJ databases">
        <title>Genomic Encyclopedia of Type Strains, Phase IV (KMG-IV): sequencing the most valuable type-strain genomes for metagenomic binning, comparative biology and taxonomic classification.</title>
        <authorList>
            <person name="Goeker M."/>
        </authorList>
    </citation>
    <scope>NUCLEOTIDE SEQUENCE [LARGE SCALE GENOMIC DNA]</scope>
    <source>
        <strain evidence="3 4">DSM 102235</strain>
    </source>
</reference>
<evidence type="ECO:0000256" key="1">
    <source>
        <dbReference type="SAM" id="SignalP"/>
    </source>
</evidence>
<name>A0A7W6DRD7_9RHOB</name>
<protein>
    <recommendedName>
        <fullName evidence="2">PRC-barrel domain-containing protein</fullName>
    </recommendedName>
</protein>
<sequence>MKTFYASALALSVAATGAFAESHSADDAMAKDTTKMESTQMETNGMETTDTAMNDGMESDAKLIRTRDITGGNIYTMNEANDEGSAWDMTYDKVGADWNEIGEIEDIVLDSNGQMIGVVAEVGGFLDIGDKHVMLEMNDVKLVPVDDKTYAIVTRLNEEQLEQRESVDEAPWN</sequence>
<organism evidence="3 4">
    <name type="scientific">Sagittula marina</name>
    <dbReference type="NCBI Taxonomy" id="943940"/>
    <lineage>
        <taxon>Bacteria</taxon>
        <taxon>Pseudomonadati</taxon>
        <taxon>Pseudomonadota</taxon>
        <taxon>Alphaproteobacteria</taxon>
        <taxon>Rhodobacterales</taxon>
        <taxon>Roseobacteraceae</taxon>
        <taxon>Sagittula</taxon>
    </lineage>
</organism>
<keyword evidence="4" id="KW-1185">Reference proteome</keyword>
<feature type="chain" id="PRO_5030596020" description="PRC-barrel domain-containing protein" evidence="1">
    <location>
        <begin position="21"/>
        <end position="173"/>
    </location>
</feature>
<dbReference type="InterPro" id="IPR027275">
    <property type="entry name" value="PRC-brl_dom"/>
</dbReference>
<comment type="caution">
    <text evidence="3">The sequence shown here is derived from an EMBL/GenBank/DDBJ whole genome shotgun (WGS) entry which is preliminary data.</text>
</comment>
<proteinExistence type="predicted"/>
<dbReference type="EMBL" id="JACIEJ010000012">
    <property type="protein sequence ID" value="MBB3987758.1"/>
    <property type="molecule type" value="Genomic_DNA"/>
</dbReference>